<feature type="domain" description="Mok11-13/Ags1-like GH beta-sandwich" evidence="11">
    <location>
        <begin position="709"/>
        <end position="856"/>
    </location>
</feature>
<feature type="domain" description="Mok11-13/Ags1-like Ig-like beta-sandwich" evidence="12">
    <location>
        <begin position="859"/>
        <end position="994"/>
    </location>
</feature>
<dbReference type="GO" id="GO:0070600">
    <property type="term" value="P:fungal-type cell wall (1-&gt;3)-alpha-glucan biosynthetic process"/>
    <property type="evidence" value="ECO:0007669"/>
    <property type="project" value="TreeGrafter"/>
</dbReference>
<feature type="transmembrane region" description="Helical" evidence="9">
    <location>
        <begin position="2295"/>
        <end position="2312"/>
    </location>
</feature>
<dbReference type="GO" id="GO:0016787">
    <property type="term" value="F:hydrolase activity"/>
    <property type="evidence" value="ECO:0007669"/>
    <property type="project" value="UniProtKB-KW"/>
</dbReference>
<dbReference type="InterPro" id="IPR043130">
    <property type="entry name" value="CDP-OH_PTrfase_TM_dom"/>
</dbReference>
<dbReference type="GO" id="GO:0016780">
    <property type="term" value="F:phosphotransferase activity, for other substituted phosphate groups"/>
    <property type="evidence" value="ECO:0007669"/>
    <property type="project" value="InterPro"/>
</dbReference>
<keyword evidence="9" id="KW-0812">Transmembrane</keyword>
<dbReference type="Pfam" id="PF26111">
    <property type="entry name" value="Ig_Mok13"/>
    <property type="match status" value="1"/>
</dbReference>
<reference evidence="17" key="1">
    <citation type="journal article" date="2012" name="PLoS Genet.">
        <title>The genomes of the fungal plant pathogens Cladosporium fulvum and Dothistroma septosporum reveal adaptation to different hosts and lifestyles but also signatures of common ancestry.</title>
        <authorList>
            <person name="de Wit P.J.G.M."/>
            <person name="van der Burgt A."/>
            <person name="Oekmen B."/>
            <person name="Stergiopoulos I."/>
            <person name="Abd-Elsalam K.A."/>
            <person name="Aerts A.L."/>
            <person name="Bahkali A.H."/>
            <person name="Beenen H.G."/>
            <person name="Chettri P."/>
            <person name="Cox M.P."/>
            <person name="Datema E."/>
            <person name="de Vries R.P."/>
            <person name="Dhillon B."/>
            <person name="Ganley A.R."/>
            <person name="Griffiths S.A."/>
            <person name="Guo Y."/>
            <person name="Hamelin R.C."/>
            <person name="Henrissat B."/>
            <person name="Kabir M.S."/>
            <person name="Jashni M.K."/>
            <person name="Kema G."/>
            <person name="Klaubauf S."/>
            <person name="Lapidus A."/>
            <person name="Levasseur A."/>
            <person name="Lindquist E."/>
            <person name="Mehrabi R."/>
            <person name="Ohm R.A."/>
            <person name="Owen T.J."/>
            <person name="Salamov A."/>
            <person name="Schwelm A."/>
            <person name="Schijlen E."/>
            <person name="Sun H."/>
            <person name="van den Burg H.A."/>
            <person name="van Ham R.C.H.J."/>
            <person name="Zhang S."/>
            <person name="Goodwin S.B."/>
            <person name="Grigoriev I.V."/>
            <person name="Collemare J."/>
            <person name="Bradshaw R.E."/>
        </authorList>
    </citation>
    <scope>NUCLEOTIDE SEQUENCE [LARGE SCALE GENOMIC DNA]</scope>
    <source>
        <strain evidence="17">NZE10 / CBS 128990</strain>
    </source>
</reference>
<evidence type="ECO:0000313" key="16">
    <source>
        <dbReference type="EMBL" id="EME44082.1"/>
    </source>
</evidence>
<evidence type="ECO:0000259" key="15">
    <source>
        <dbReference type="Pfam" id="PF26127"/>
    </source>
</evidence>
<dbReference type="Gene3D" id="3.40.50.2000">
    <property type="entry name" value="Glycogen Phosphorylase B"/>
    <property type="match status" value="2"/>
</dbReference>
<evidence type="ECO:0000256" key="9">
    <source>
        <dbReference type="SAM" id="Phobius"/>
    </source>
</evidence>
<name>N1PKR9_DOTSN</name>
<dbReference type="InterPro" id="IPR058655">
    <property type="entry name" value="Mok11-14/Ags1-like"/>
</dbReference>
<evidence type="ECO:0000256" key="3">
    <source>
        <dbReference type="ARBA" id="ARBA00022676"/>
    </source>
</evidence>
<gene>
    <name evidence="16" type="ORF">DOTSEDRAFT_34608</name>
</gene>
<dbReference type="SUPFAM" id="SSF53756">
    <property type="entry name" value="UDP-Glycosyltransferase/glycogen phosphorylase"/>
    <property type="match status" value="1"/>
</dbReference>
<feature type="transmembrane region" description="Helical" evidence="9">
    <location>
        <begin position="320"/>
        <end position="341"/>
    </location>
</feature>
<keyword evidence="5" id="KW-0961">Cell wall biogenesis/degradation</keyword>
<dbReference type="PANTHER" id="PTHR47182:SF2">
    <property type="entry name" value="CELL WALL ALPHA-1,3-GLUCAN SYNTHASE AGS1"/>
    <property type="match status" value="1"/>
</dbReference>
<comment type="similarity">
    <text evidence="1">Belongs to the glycosyltransferase group 1 family.</text>
</comment>
<comment type="catalytic activity">
    <reaction evidence="6">
        <text>[(1-&gt;3)-alpha-D-glucosyl](n) + UDP-alpha-D-glucose = [(1-&gt;3)-alpha-D-glucosyl](n+1) + UDP + H(+)</text>
        <dbReference type="Rhea" id="RHEA:19749"/>
        <dbReference type="Rhea" id="RHEA-COMP:11150"/>
        <dbReference type="Rhea" id="RHEA-COMP:11151"/>
        <dbReference type="ChEBI" id="CHEBI:15378"/>
        <dbReference type="ChEBI" id="CHEBI:28100"/>
        <dbReference type="ChEBI" id="CHEBI:58223"/>
        <dbReference type="ChEBI" id="CHEBI:58885"/>
        <dbReference type="EC" id="2.4.1.183"/>
    </reaction>
</comment>
<evidence type="ECO:0000259" key="13">
    <source>
        <dbReference type="Pfam" id="PF26114"/>
    </source>
</evidence>
<dbReference type="SUPFAM" id="SSF51445">
    <property type="entry name" value="(Trans)glycosidases"/>
    <property type="match status" value="1"/>
</dbReference>
<evidence type="ECO:0000256" key="5">
    <source>
        <dbReference type="ARBA" id="ARBA00023316"/>
    </source>
</evidence>
<dbReference type="Pfam" id="PF26108">
    <property type="entry name" value="GH_Mok13"/>
    <property type="match status" value="1"/>
</dbReference>
<dbReference type="InterPro" id="IPR058658">
    <property type="entry name" value="Mok11-13/Ags1-like_Ig_2"/>
</dbReference>
<feature type="transmembrane region" description="Helical" evidence="9">
    <location>
        <begin position="2205"/>
        <end position="2225"/>
    </location>
</feature>
<dbReference type="Pfam" id="PF26122">
    <property type="entry name" value="CBM_Mok13"/>
    <property type="match status" value="1"/>
</dbReference>
<evidence type="ECO:0000256" key="1">
    <source>
        <dbReference type="ARBA" id="ARBA00006122"/>
    </source>
</evidence>
<dbReference type="Pfam" id="PF26114">
    <property type="entry name" value="Ig_2_Mok13"/>
    <property type="match status" value="1"/>
</dbReference>
<organism evidence="16 17">
    <name type="scientific">Dothistroma septosporum (strain NZE10 / CBS 128990)</name>
    <name type="common">Red band needle blight fungus</name>
    <name type="synonym">Mycosphaerella pini</name>
    <dbReference type="NCBI Taxonomy" id="675120"/>
    <lineage>
        <taxon>Eukaryota</taxon>
        <taxon>Fungi</taxon>
        <taxon>Dikarya</taxon>
        <taxon>Ascomycota</taxon>
        <taxon>Pezizomycotina</taxon>
        <taxon>Dothideomycetes</taxon>
        <taxon>Dothideomycetidae</taxon>
        <taxon>Mycosphaerellales</taxon>
        <taxon>Mycosphaerellaceae</taxon>
        <taxon>Dothistroma</taxon>
    </lineage>
</organism>
<dbReference type="Gene3D" id="3.20.20.80">
    <property type="entry name" value="Glycosidases"/>
    <property type="match status" value="1"/>
</dbReference>
<dbReference type="Pfam" id="PF01066">
    <property type="entry name" value="CDP-OH_P_transf"/>
    <property type="match status" value="1"/>
</dbReference>
<protein>
    <recommendedName>
        <fullName evidence="2">alpha-1,3-glucan synthase</fullName>
        <ecNumber evidence="2">2.4.1.183</ecNumber>
    </recommendedName>
</protein>
<dbReference type="InterPro" id="IPR013534">
    <property type="entry name" value="Starch_synth_cat_dom"/>
</dbReference>
<feature type="region of interest" description="Disordered" evidence="8">
    <location>
        <begin position="1866"/>
        <end position="1937"/>
    </location>
</feature>
<dbReference type="InterPro" id="IPR058656">
    <property type="entry name" value="Mok11-13/Ags1-like_GH"/>
</dbReference>
<evidence type="ECO:0000259" key="12">
    <source>
        <dbReference type="Pfam" id="PF26111"/>
    </source>
</evidence>
<keyword evidence="16" id="KW-0378">Hydrolase</keyword>
<reference evidence="16 17" key="2">
    <citation type="journal article" date="2012" name="PLoS Pathog.">
        <title>Diverse lifestyles and strategies of plant pathogenesis encoded in the genomes of eighteen Dothideomycetes fungi.</title>
        <authorList>
            <person name="Ohm R.A."/>
            <person name="Feau N."/>
            <person name="Henrissat B."/>
            <person name="Schoch C.L."/>
            <person name="Horwitz B.A."/>
            <person name="Barry K.W."/>
            <person name="Condon B.J."/>
            <person name="Copeland A.C."/>
            <person name="Dhillon B."/>
            <person name="Glaser F."/>
            <person name="Hesse C.N."/>
            <person name="Kosti I."/>
            <person name="LaButti K."/>
            <person name="Lindquist E.A."/>
            <person name="Lucas S."/>
            <person name="Salamov A.A."/>
            <person name="Bradshaw R.E."/>
            <person name="Ciuffetti L."/>
            <person name="Hamelin R.C."/>
            <person name="Kema G.H.J."/>
            <person name="Lawrence C."/>
            <person name="Scott J.A."/>
            <person name="Spatafora J.W."/>
            <person name="Turgeon B.G."/>
            <person name="de Wit P.J.G.M."/>
            <person name="Zhong S."/>
            <person name="Goodwin S.B."/>
            <person name="Grigoriev I.V."/>
        </authorList>
    </citation>
    <scope>NUCLEOTIDE SEQUENCE [LARGE SCALE GENOMIC DNA]</scope>
    <source>
        <strain evidence="17">NZE10 / CBS 128990</strain>
    </source>
</reference>
<feature type="transmembrane region" description="Helical" evidence="9">
    <location>
        <begin position="353"/>
        <end position="372"/>
    </location>
</feature>
<feature type="transmembrane region" description="Helical" evidence="9">
    <location>
        <begin position="2173"/>
        <end position="2193"/>
    </location>
</feature>
<evidence type="ECO:0000313" key="17">
    <source>
        <dbReference type="Proteomes" id="UP000016933"/>
    </source>
</evidence>
<feature type="transmembrane region" description="Helical" evidence="9">
    <location>
        <begin position="2439"/>
        <end position="2461"/>
    </location>
</feature>
<dbReference type="PROSITE" id="PS00379">
    <property type="entry name" value="CDP_ALCOHOL_P_TRANSF"/>
    <property type="match status" value="1"/>
</dbReference>
<keyword evidence="9" id="KW-0472">Membrane</keyword>
<dbReference type="STRING" id="675120.N1PKR9"/>
<dbReference type="Gene3D" id="1.20.120.1760">
    <property type="match status" value="1"/>
</dbReference>
<dbReference type="Pfam" id="PF08323">
    <property type="entry name" value="Glyco_transf_5"/>
    <property type="match status" value="1"/>
</dbReference>
<sequence>MGAEMPAAGTLSEDGLKHFKTYKYSSVDKSPISYYVLRHYWNFCVEFLPLWLAPNMVTLLGFFFIIGNVGLQQFMDPSLTGPHHAWVYYSYAVGVWAYSTMDNIDGKQARRTGTSSGLGELFDHGIDSLNCTLASLLETSAMGLGATRIGALTALIPCLPMFFSTWETYHTHTLYLGYFNGPTEGLMIASLIMLASGFYGPQIWHEPMAKALGNDTVLGTLSVKDIWAPLLLVAFFVAHLPSCVWNVVAARREKGLPIAPVFLEWTPMLLFCASLLAWIGSPYSTILSENHICLLCLTLSFVFGRMTTKTILAHLTRQPFPYWTSLLAPLVGGAIMVNLPYFGFPAVSAEVQFYYLSVYFVFATVVYFRWAYVLSRHQLPYDSGGEMEDAAEAEGEERLIGQGMMSWDWDQRGRRGLCSADAATAMQEIETATVAAVACSEYLPSHGNVADYKRMTGVLNERGSLQRHCGPFVREEASRPQRGLLFSSEQRLTSHVGKEYDDMLTESVVAGVMQWFGDEGLYIAGSPFMNQPWGYDSYSPLDLSLLDPHFGSIDTWRITIEEIHARGMYVVLDNTFATLGDLVGFQEFLNETTPFTLKEHEVLWKSSQRYWDFDISNEYDETCTYPRFWNETGYPIDNDIKDQMKGCFRSEFDHLGSSQYYQMPLDAARHGCNDDSVGLDHRDPTAPVRNILKHMFHLRDAFPVLHDGFFLQQLSNQTWEVQYPGSSGVATETGLWSVMRSSLKEVQNLTSVISPASDNKTEPATPVWLVYTNHNDSQTYQFDCQDNSTDLNSTSLIAPFPHGTTVKNLLYPFDEHQLENSTQFLGVSGSTTSNGCLSKLSMKAYDFRAYVPISRWVGQKPVITKISPGHDARILTESTDPNGTEDLQVAVEFSVDMECDSITESISFDSKTVTGVYPYVDPETVQCAQIHASAETSWVSEFPSALGWSATVRNVSHGIHRMSLNRPYAKLLVPGQKRLVTTEARDHFLFRVGQTDNPMVFTRSANYSTTLLAKSSHGQVTLNHSAAGADFFRYSTDFGASFSGWTPYQHGLHEVSAHPTKNDISKSWNGEHIRVEYHSRLAGSSSHVQQADLHAKARKFPHMYLNGPYNAYGFDAGLDNKMKLQDDYTWEFTWNREWSNNGTIAQINVWGIDANGRPDNTKVLGDIDGDSVLDQLPPSSLAQLVLNVTAPPPRPYLAWKFVVNDGNLPFRLDPTGSMWWQLALYVVLWVAPIMTAAAGSWTFVGSFYKIKFNKIGVSEKLGLPALLPKPVRKLFKIDTGEETVGLLSTLKRHSQIFSRGSQIWSRKGEAIQAQPDSRRTVLIATMEYDIEDWGIKIKIGGLGVMAQLMGKNLKHQDLIWVVPCVGGIEYPQDELTMPMTVAVMGKTYDVNVQYHKLRNITYVLLDAPIFRQQTRSEPYPARMDDLDSAIYYSAWNQCIAQALVRFPVDLYHINDYHGTVAPLYILPRTIPVCLFLHNAEFQGLWPMRNRKERDEVCSVFNLAPDVVAEYVQYGEIFNLLHAGASYLRIQQEGSSLHQIPIFWGLKEVQALQNPDPSDTAVWDKKLPAEKDIRIDEEFEKRRLEDRKQAQEWAGLDQNPNAELFVFVGRWSMQKGGDLIADAFPAILESHPNVQLITVGPVIDLFGKFAALKFDKLMNMYPNRVCSKPVFTALAPFIFSGAEFALIPSRDEPFGLVAVEFGRKGALGVGARVGGLGQMPGWWYTVESTTTAHLLNQFKDAIRGALSSSTKTRAMMRARSAKQRFPVQQWVEELEVLQSTASRRHDKVLANKNVWMSSTLTLVHPHPSIHPTLGSGARSPFRTSMYGPSYLYWDEKEGRGDDEVIVGDHEPLPPMATEIVRDFRHKSRPFPDLRNDEAEVEEDEEDDRSVCSIHTPPRSTSPVQAATPAARKSLHTTTARSSMANTQTARSSLAITSSTRTSMIPRTVSGLSMQNIVGEKTDFNLQNVDPFFTDDNGHYYRAFSKRLDTLNVSNSESTNCIEKFLVKSEKAWFTEFRNAKLGMLKRDGASIRPLSIAPSEPATADNSSEKSQIQVSEFKLRDAYQPPTGLRKWMQVRIGAWPLYAYFMALGQIIAANSYQITLLTGEVGQTATKLYVIASIYTVSSALWWVCFRRFPSAVSLTLPFLLYGTAFFLVGMAHFVPTIGGRGWVQNVGTGFYTVASASGALFFALNFGDEGGAPVKSWVFRACVIQGSQQIYVVVLWYWGSFMAKQRALGSNAGQDAVVGNWKVTAITGPIAVFLWIICVIMWMGLPSYYRQAPGRMPSFYKSIARRKVVLWFFVTALVQNFFLSAPYGRNWSFLFSSVHTPAWQILLLVVLFFGFVWAMFCGLFAYLSRSHSWILPLFAIGLGAPRWAQIWWGTSNIGNWLPWAPGSIETGAIYISSALLSRSLWLWLGVLDAVQGVSLGMIMLGTLTRTHVAFAITATQVLGSFATMVGRAAAPNRLGPGPISPDISGGISDGLGQAWFWVGLLANLALCVGFYKFYRKEQLQKP</sequence>
<dbReference type="GO" id="GO:0008654">
    <property type="term" value="P:phospholipid biosynthetic process"/>
    <property type="evidence" value="ECO:0007669"/>
    <property type="project" value="InterPro"/>
</dbReference>
<feature type="transmembrane region" description="Helical" evidence="9">
    <location>
        <begin position="2332"/>
        <end position="2353"/>
    </location>
</feature>
<evidence type="ECO:0000256" key="8">
    <source>
        <dbReference type="SAM" id="MobiDB-lite"/>
    </source>
</evidence>
<feature type="domain" description="Cell wall alpha-1,3-glucan synthase Mok11-14/Ags1-like transmembrane" evidence="15">
    <location>
        <begin position="2071"/>
        <end position="2510"/>
    </location>
</feature>
<feature type="transmembrane region" description="Helical" evidence="9">
    <location>
        <begin position="47"/>
        <end position="66"/>
    </location>
</feature>
<feature type="domain" description="Starch synthase catalytic" evidence="10">
    <location>
        <begin position="1321"/>
        <end position="1503"/>
    </location>
</feature>
<proteinExistence type="inferred from homology"/>
<evidence type="ECO:0000256" key="6">
    <source>
        <dbReference type="ARBA" id="ARBA00048960"/>
    </source>
</evidence>
<feature type="transmembrane region" description="Helical" evidence="9">
    <location>
        <begin position="2485"/>
        <end position="2505"/>
    </location>
</feature>
<dbReference type="PANTHER" id="PTHR47182">
    <property type="entry name" value="CELL WALL ALPHA-1,3-GLUCAN SYNTHASE AGS1-RELATED"/>
    <property type="match status" value="1"/>
</dbReference>
<dbReference type="InterPro" id="IPR058657">
    <property type="entry name" value="Mok11-13/Ags1-like_Ig"/>
</dbReference>
<feature type="domain" description="Mok11-13/Ags1-like CBM" evidence="14">
    <location>
        <begin position="1098"/>
        <end position="1215"/>
    </location>
</feature>
<evidence type="ECO:0000259" key="10">
    <source>
        <dbReference type="Pfam" id="PF08323"/>
    </source>
</evidence>
<evidence type="ECO:0000256" key="4">
    <source>
        <dbReference type="ARBA" id="ARBA00022679"/>
    </source>
</evidence>
<accession>N1PKR9</accession>
<feature type="transmembrane region" description="Helical" evidence="9">
    <location>
        <begin position="2139"/>
        <end position="2161"/>
    </location>
</feature>
<dbReference type="Pfam" id="PF26127">
    <property type="entry name" value="12TM_Mok13"/>
    <property type="match status" value="1"/>
</dbReference>
<keyword evidence="4 7" id="KW-0808">Transferase</keyword>
<feature type="transmembrane region" description="Helical" evidence="9">
    <location>
        <begin position="2257"/>
        <end position="2275"/>
    </location>
</feature>
<dbReference type="InterPro" id="IPR000462">
    <property type="entry name" value="CDP-OH_P_trans"/>
</dbReference>
<feature type="transmembrane region" description="Helical" evidence="9">
    <location>
        <begin position="149"/>
        <end position="166"/>
    </location>
</feature>
<dbReference type="HOGENOM" id="CLU_000488_0_0_1"/>
<evidence type="ECO:0000256" key="2">
    <source>
        <dbReference type="ARBA" id="ARBA00012688"/>
    </source>
</evidence>
<dbReference type="GO" id="GO:0047657">
    <property type="term" value="F:alpha-1,3-glucan synthase activity"/>
    <property type="evidence" value="ECO:0007669"/>
    <property type="project" value="UniProtKB-EC"/>
</dbReference>
<dbReference type="GO" id="GO:0016020">
    <property type="term" value="C:membrane"/>
    <property type="evidence" value="ECO:0007669"/>
    <property type="project" value="InterPro"/>
</dbReference>
<dbReference type="InterPro" id="IPR017853">
    <property type="entry name" value="GH"/>
</dbReference>
<dbReference type="InterPro" id="IPR058654">
    <property type="entry name" value="Mok11-14/Ags1-like_TM"/>
</dbReference>
<dbReference type="InterPro" id="IPR048254">
    <property type="entry name" value="CDP_ALCOHOL_P_TRANSF_CS"/>
</dbReference>
<feature type="transmembrane region" description="Helical" evidence="9">
    <location>
        <begin position="2360"/>
        <end position="2379"/>
    </location>
</feature>
<feature type="transmembrane region" description="Helical" evidence="9">
    <location>
        <begin position="2411"/>
        <end position="2432"/>
    </location>
</feature>
<dbReference type="InterPro" id="IPR058659">
    <property type="entry name" value="Mok11-13/Ags1-like_CBM"/>
</dbReference>
<feature type="compositionally biased region" description="Polar residues" evidence="8">
    <location>
        <begin position="1914"/>
        <end position="1937"/>
    </location>
</feature>
<dbReference type="eggNOG" id="KOG2877">
    <property type="taxonomic scope" value="Eukaryota"/>
</dbReference>
<comment type="similarity">
    <text evidence="7">Belongs to the CDP-alcohol phosphatidyltransferase class-I family.</text>
</comment>
<dbReference type="EMBL" id="KB446539">
    <property type="protein sequence ID" value="EME44082.1"/>
    <property type="molecule type" value="Genomic_DNA"/>
</dbReference>
<feature type="transmembrane region" description="Helical" evidence="9">
    <location>
        <begin position="260"/>
        <end position="279"/>
    </location>
</feature>
<feature type="transmembrane region" description="Helical" evidence="9">
    <location>
        <begin position="2114"/>
        <end position="2132"/>
    </location>
</feature>
<dbReference type="OMA" id="NIGPGPI"/>
<feature type="domain" description="Mok11-13/Ags1-like second Ig-like beta-sandwich" evidence="13">
    <location>
        <begin position="996"/>
        <end position="1094"/>
    </location>
</feature>
<feature type="transmembrane region" description="Helical" evidence="9">
    <location>
        <begin position="226"/>
        <end position="248"/>
    </location>
</feature>
<dbReference type="Proteomes" id="UP000016933">
    <property type="component" value="Unassembled WGS sequence"/>
</dbReference>
<dbReference type="OrthoDB" id="512920at2759"/>
<dbReference type="FunFam" id="3.40.50.2000:FF:000052">
    <property type="entry name" value="Alpha-1,3-glucan synthase Ags2"/>
    <property type="match status" value="1"/>
</dbReference>
<dbReference type="EC" id="2.4.1.183" evidence="2"/>
<keyword evidence="17" id="KW-1185">Reference proteome</keyword>
<feature type="transmembrane region" description="Helical" evidence="9">
    <location>
        <begin position="2077"/>
        <end position="2094"/>
    </location>
</feature>
<keyword evidence="9" id="KW-1133">Transmembrane helix</keyword>
<evidence type="ECO:0000256" key="7">
    <source>
        <dbReference type="RuleBase" id="RU003750"/>
    </source>
</evidence>
<evidence type="ECO:0000259" key="14">
    <source>
        <dbReference type="Pfam" id="PF26122"/>
    </source>
</evidence>
<dbReference type="GO" id="GO:0009277">
    <property type="term" value="C:fungal-type cell wall"/>
    <property type="evidence" value="ECO:0007669"/>
    <property type="project" value="TreeGrafter"/>
</dbReference>
<feature type="compositionally biased region" description="Acidic residues" evidence="8">
    <location>
        <begin position="1877"/>
        <end position="1886"/>
    </location>
</feature>
<evidence type="ECO:0000259" key="11">
    <source>
        <dbReference type="Pfam" id="PF26108"/>
    </source>
</evidence>
<keyword evidence="3" id="KW-0328">Glycosyltransferase</keyword>
<feature type="transmembrane region" description="Helical" evidence="9">
    <location>
        <begin position="1218"/>
        <end position="1244"/>
    </location>
</feature>